<dbReference type="OrthoDB" id="8897098at2759"/>
<feature type="compositionally biased region" description="Polar residues" evidence="1">
    <location>
        <begin position="127"/>
        <end position="158"/>
    </location>
</feature>
<reference evidence="3" key="1">
    <citation type="submission" date="2025-08" db="UniProtKB">
        <authorList>
            <consortium name="RefSeq"/>
        </authorList>
    </citation>
    <scope>IDENTIFICATION</scope>
    <source>
        <tissue evidence="3">Muscle</tissue>
    </source>
</reference>
<feature type="region of interest" description="Disordered" evidence="1">
    <location>
        <begin position="197"/>
        <end position="268"/>
    </location>
</feature>
<gene>
    <name evidence="3" type="primary">LOC104942595</name>
</gene>
<evidence type="ECO:0000313" key="2">
    <source>
        <dbReference type="Proteomes" id="UP000504611"/>
    </source>
</evidence>
<dbReference type="AlphaFoldDB" id="A0A6I9MP11"/>
<evidence type="ECO:0000256" key="1">
    <source>
        <dbReference type="SAM" id="MobiDB-lite"/>
    </source>
</evidence>
<accession>A0A6I9MP11</accession>
<organism evidence="2 3">
    <name type="scientific">Notothenia coriiceps</name>
    <name type="common">black rockcod</name>
    <dbReference type="NCBI Taxonomy" id="8208"/>
    <lineage>
        <taxon>Eukaryota</taxon>
        <taxon>Metazoa</taxon>
        <taxon>Chordata</taxon>
        <taxon>Craniata</taxon>
        <taxon>Vertebrata</taxon>
        <taxon>Euteleostomi</taxon>
        <taxon>Actinopterygii</taxon>
        <taxon>Neopterygii</taxon>
        <taxon>Teleostei</taxon>
        <taxon>Neoteleostei</taxon>
        <taxon>Acanthomorphata</taxon>
        <taxon>Eupercaria</taxon>
        <taxon>Perciformes</taxon>
        <taxon>Notothenioidei</taxon>
        <taxon>Nototheniidae</taxon>
        <taxon>Notothenia</taxon>
    </lineage>
</organism>
<feature type="compositionally biased region" description="Polar residues" evidence="1">
    <location>
        <begin position="385"/>
        <end position="403"/>
    </location>
</feature>
<protein>
    <submittedName>
        <fullName evidence="3">Uncharacterized protein</fullName>
    </submittedName>
</protein>
<sequence length="403" mass="45361">MNLVKNKTMHPHMHDEEALVVENAIRLAVDSIINVLYGVNSARSREYQRTVADRDKQIERLQGRLTEVEQELQGLQTPGCICGGFGKEHSLLGSQTSGEPQSCSHPQRRAEQQECDILGLFARPPSHVSSQSHESALPSSPSRVGLDQSCTSHSSETSGVFDEARNLPTSPSSLVIKEEPCDIDTVLINWEISDERFEEHQENTGSQCHDNESPTEKDKMENTERRTFGERPHADPGGHYNPHEEDLRNRNQGVPTSEREEEAQRLKRAAWRAASKRYYARKVARQQANPSRSGPFPPRPNFLPSRSAPFPQRSGPFAHITDNRFSQPISFVDEGRKSQTEESQALQREAWSAASRRYYARKNADHQTEPTQYPHLQNMEPSRETLGTSRGESHSNSGGIMCS</sequence>
<feature type="region of interest" description="Disordered" evidence="1">
    <location>
        <begin position="358"/>
        <end position="403"/>
    </location>
</feature>
<feature type="compositionally biased region" description="Basic and acidic residues" evidence="1">
    <location>
        <begin position="209"/>
        <end position="249"/>
    </location>
</feature>
<dbReference type="RefSeq" id="XP_010766142.1">
    <property type="nucleotide sequence ID" value="XM_010767840.1"/>
</dbReference>
<feature type="region of interest" description="Disordered" evidence="1">
    <location>
        <begin position="283"/>
        <end position="323"/>
    </location>
</feature>
<dbReference type="GeneID" id="104942595"/>
<dbReference type="KEGG" id="ncc:104942595"/>
<keyword evidence="2" id="KW-1185">Reference proteome</keyword>
<evidence type="ECO:0000313" key="3">
    <source>
        <dbReference type="RefSeq" id="XP_010766142.1"/>
    </source>
</evidence>
<proteinExistence type="predicted"/>
<name>A0A6I9MP11_9TELE</name>
<feature type="region of interest" description="Disordered" evidence="1">
    <location>
        <begin position="123"/>
        <end position="172"/>
    </location>
</feature>
<dbReference type="Proteomes" id="UP000504611">
    <property type="component" value="Unplaced"/>
</dbReference>